<sequence>MATARSRRRVARWRCSILMTPPAAGDLFSRNLTRWPASPCVHGGASRDLIRQDIKDWSVMQCLQLTEI</sequence>
<protein>
    <submittedName>
        <fullName evidence="1">Uncharacterized protein</fullName>
    </submittedName>
</protein>
<dbReference type="EMBL" id="CM027681">
    <property type="protein sequence ID" value="KAG0543926.1"/>
    <property type="molecule type" value="Genomic_DNA"/>
</dbReference>
<dbReference type="Proteomes" id="UP000807115">
    <property type="component" value="Chromosome 2"/>
</dbReference>
<comment type="caution">
    <text evidence="1">The sequence shown here is derived from an EMBL/GenBank/DDBJ whole genome shotgun (WGS) entry which is preliminary data.</text>
</comment>
<reference evidence="1" key="1">
    <citation type="journal article" date="2019" name="BMC Genomics">
        <title>A new reference genome for Sorghum bicolor reveals high levels of sequence similarity between sweet and grain genotypes: implications for the genetics of sugar metabolism.</title>
        <authorList>
            <person name="Cooper E.A."/>
            <person name="Brenton Z.W."/>
            <person name="Flinn B.S."/>
            <person name="Jenkins J."/>
            <person name="Shu S."/>
            <person name="Flowers D."/>
            <person name="Luo F."/>
            <person name="Wang Y."/>
            <person name="Xia P."/>
            <person name="Barry K."/>
            <person name="Daum C."/>
            <person name="Lipzen A."/>
            <person name="Yoshinaga Y."/>
            <person name="Schmutz J."/>
            <person name="Saski C."/>
            <person name="Vermerris W."/>
            <person name="Kresovich S."/>
        </authorList>
    </citation>
    <scope>NUCLEOTIDE SEQUENCE</scope>
</reference>
<evidence type="ECO:0000313" key="1">
    <source>
        <dbReference type="EMBL" id="KAG0543926.1"/>
    </source>
</evidence>
<accession>A0A921UWC2</accession>
<reference evidence="1" key="2">
    <citation type="submission" date="2020-10" db="EMBL/GenBank/DDBJ databases">
        <authorList>
            <person name="Cooper E.A."/>
            <person name="Brenton Z.W."/>
            <person name="Flinn B.S."/>
            <person name="Jenkins J."/>
            <person name="Shu S."/>
            <person name="Flowers D."/>
            <person name="Luo F."/>
            <person name="Wang Y."/>
            <person name="Xia P."/>
            <person name="Barry K."/>
            <person name="Daum C."/>
            <person name="Lipzen A."/>
            <person name="Yoshinaga Y."/>
            <person name="Schmutz J."/>
            <person name="Saski C."/>
            <person name="Vermerris W."/>
            <person name="Kresovich S."/>
        </authorList>
    </citation>
    <scope>NUCLEOTIDE SEQUENCE</scope>
</reference>
<evidence type="ECO:0000313" key="2">
    <source>
        <dbReference type="Proteomes" id="UP000807115"/>
    </source>
</evidence>
<organism evidence="1 2">
    <name type="scientific">Sorghum bicolor</name>
    <name type="common">Sorghum</name>
    <name type="synonym">Sorghum vulgare</name>
    <dbReference type="NCBI Taxonomy" id="4558"/>
    <lineage>
        <taxon>Eukaryota</taxon>
        <taxon>Viridiplantae</taxon>
        <taxon>Streptophyta</taxon>
        <taxon>Embryophyta</taxon>
        <taxon>Tracheophyta</taxon>
        <taxon>Spermatophyta</taxon>
        <taxon>Magnoliopsida</taxon>
        <taxon>Liliopsida</taxon>
        <taxon>Poales</taxon>
        <taxon>Poaceae</taxon>
        <taxon>PACMAD clade</taxon>
        <taxon>Panicoideae</taxon>
        <taxon>Andropogonodae</taxon>
        <taxon>Andropogoneae</taxon>
        <taxon>Sorghinae</taxon>
        <taxon>Sorghum</taxon>
    </lineage>
</organism>
<name>A0A921UWC2_SORBI</name>
<proteinExistence type="predicted"/>
<gene>
    <name evidence="1" type="ORF">BDA96_02G231100</name>
</gene>
<dbReference type="AlphaFoldDB" id="A0A921UWC2"/>